<dbReference type="GO" id="GO:0003676">
    <property type="term" value="F:nucleic acid binding"/>
    <property type="evidence" value="ECO:0007669"/>
    <property type="project" value="InterPro"/>
</dbReference>
<organism evidence="9 10">
    <name type="scientific">Candidatus Kinetoplastidibacterium crithidiae TCC036E</name>
    <dbReference type="NCBI Taxonomy" id="1208918"/>
    <lineage>
        <taxon>Bacteria</taxon>
        <taxon>Pseudomonadati</taxon>
        <taxon>Pseudomonadota</taxon>
        <taxon>Betaproteobacteria</taxon>
        <taxon>Candidatus Kinetoplastidibacterium</taxon>
    </lineage>
</organism>
<protein>
    <recommendedName>
        <fullName evidence="5">Exodeoxyribonuclease 7 large subunit</fullName>
        <ecNumber evidence="5">3.1.11.6</ecNumber>
    </recommendedName>
    <alternativeName>
        <fullName evidence="5">Exodeoxyribonuclease VII large subunit</fullName>
        <shortName evidence="5">Exonuclease VII large subunit</shortName>
    </alternativeName>
</protein>
<dbReference type="InterPro" id="IPR025824">
    <property type="entry name" value="OB-fold_nuc-bd_dom"/>
</dbReference>
<evidence type="ECO:0000256" key="2">
    <source>
        <dbReference type="ARBA" id="ARBA00022722"/>
    </source>
</evidence>
<dbReference type="InterPro" id="IPR003753">
    <property type="entry name" value="Exonuc_VII_L"/>
</dbReference>
<dbReference type="Pfam" id="PF02601">
    <property type="entry name" value="Exonuc_VII_L"/>
    <property type="match status" value="1"/>
</dbReference>
<keyword evidence="10" id="KW-1185">Reference proteome</keyword>
<dbReference type="PANTHER" id="PTHR30008">
    <property type="entry name" value="EXODEOXYRIBONUCLEASE 7 LARGE SUBUNIT"/>
    <property type="match status" value="1"/>
</dbReference>
<evidence type="ECO:0000313" key="10">
    <source>
        <dbReference type="Proteomes" id="UP000011686"/>
    </source>
</evidence>
<keyword evidence="2 5" id="KW-0540">Nuclease</keyword>
<proteinExistence type="inferred from homology"/>
<evidence type="ECO:0000259" key="7">
    <source>
        <dbReference type="Pfam" id="PF02601"/>
    </source>
</evidence>
<comment type="catalytic activity">
    <reaction evidence="5 6">
        <text>Exonucleolytic cleavage in either 5'- to 3'- or 3'- to 5'-direction to yield nucleoside 5'-phosphates.</text>
        <dbReference type="EC" id="3.1.11.6"/>
    </reaction>
</comment>
<dbReference type="PANTHER" id="PTHR30008:SF0">
    <property type="entry name" value="EXODEOXYRIBONUCLEASE 7 LARGE SUBUNIT"/>
    <property type="match status" value="1"/>
</dbReference>
<evidence type="ECO:0000256" key="3">
    <source>
        <dbReference type="ARBA" id="ARBA00022801"/>
    </source>
</evidence>
<dbReference type="eggNOG" id="COG1570">
    <property type="taxonomic scope" value="Bacteria"/>
</dbReference>
<dbReference type="EC" id="3.1.11.6" evidence="5"/>
<evidence type="ECO:0000256" key="5">
    <source>
        <dbReference type="HAMAP-Rule" id="MF_00378"/>
    </source>
</evidence>
<evidence type="ECO:0000256" key="4">
    <source>
        <dbReference type="ARBA" id="ARBA00022839"/>
    </source>
</evidence>
<dbReference type="STRING" id="1208918.CDEE_0542"/>
<comment type="function">
    <text evidence="5">Bidirectionally degrades single-stranded DNA into large acid-insoluble oligonucleotides, which are then degraded further into small acid-soluble oligonucleotides.</text>
</comment>
<reference evidence="9 10" key="1">
    <citation type="journal article" date="2013" name="Genome Biol. Evol.">
        <title>Genome evolution and phylogenomic analysis of candidatus kinetoplastibacterium, the betaproteobacterial endosymbionts of strigomonas and angomonas.</title>
        <authorList>
            <person name="Alves J.M."/>
            <person name="Serrano M.G."/>
            <person name="Maia da Silva F."/>
            <person name="Voegtly L.J."/>
            <person name="Matveyev A.V."/>
            <person name="Teixeira M.M."/>
            <person name="Camargo E.P."/>
            <person name="Buck G.A."/>
        </authorList>
    </citation>
    <scope>NUCLEOTIDE SEQUENCE [LARGE SCALE GENOMIC DNA]</scope>
    <source>
        <strain evidence="9 10">TCC036E</strain>
    </source>
</reference>
<feature type="domain" description="Exonuclease VII large subunit C-terminal" evidence="7">
    <location>
        <begin position="133"/>
        <end position="443"/>
    </location>
</feature>
<dbReference type="InterPro" id="IPR020579">
    <property type="entry name" value="Exonuc_VII_lsu_C"/>
</dbReference>
<comment type="similarity">
    <text evidence="5 6">Belongs to the XseA family.</text>
</comment>
<feature type="domain" description="OB-fold nucleic acid binding" evidence="8">
    <location>
        <begin position="17"/>
        <end position="108"/>
    </location>
</feature>
<comment type="subunit">
    <text evidence="5">Heterooligomer composed of large and small subunits.</text>
</comment>
<dbReference type="KEGG" id="kct:CDEE_0542"/>
<gene>
    <name evidence="5" type="primary">xseA</name>
    <name evidence="9" type="ORF">CDEE_0542</name>
</gene>
<dbReference type="HAMAP" id="MF_00378">
    <property type="entry name" value="Exonuc_7_L"/>
    <property type="match status" value="1"/>
</dbReference>
<name>M1LPH7_9PROT</name>
<keyword evidence="3 5" id="KW-0378">Hydrolase</keyword>
<dbReference type="AlphaFoldDB" id="M1LPH7"/>
<keyword evidence="4 5" id="KW-0269">Exonuclease</keyword>
<dbReference type="GO" id="GO:0009318">
    <property type="term" value="C:exodeoxyribonuclease VII complex"/>
    <property type="evidence" value="ECO:0007669"/>
    <property type="project" value="UniProtKB-UniRule"/>
</dbReference>
<dbReference type="RefSeq" id="WP_015238590.1">
    <property type="nucleotide sequence ID" value="NC_020283.1"/>
</dbReference>
<dbReference type="HOGENOM" id="CLU_023625_2_0_4"/>
<evidence type="ECO:0000313" key="9">
    <source>
        <dbReference type="EMBL" id="AGF47577.1"/>
    </source>
</evidence>
<sequence>MSKDTLFELRDSFNEVWSVFELNKFISNFFDKELPFFYVKGEISNFVIASSGHWYFTLKDSQASVRVVMFKGYSSSVLFVPKNGDQVQVYAKLSLYTPRGDYQLQATGIIISGTGNLHEQYLMIKNRLALEGLFAKERKKSIKTIPNSVGIITSLKAAALKDVIAVFKRRAPYVRLIIYPAPVQGENSSHKIIEQLKIANRRLEVDTLLLVRGGGSLEDMWCFNNEDLARAISVSLIPIISGIGHDIDFTIADFVVDLHAPTPTAAAELACVAKKDLENKLYWCQTSISKSQTNLIRIFEQNLDKLSFRIISPEIILNRKKDIISYFFKLLSSMVKEPKSRYSQKITILKNNLLNNKPALDNYLSFINSYADKLFRIHRSILLFKKNSLGHLESRLHLLNPENVLLRGYSFVRSNDGKLVRSSKDLVYKQRLEIQFSDGKVDVLVDS</sequence>
<dbReference type="CDD" id="cd04489">
    <property type="entry name" value="ExoVII_LU_OBF"/>
    <property type="match status" value="1"/>
</dbReference>
<dbReference type="GO" id="GO:0006308">
    <property type="term" value="P:DNA catabolic process"/>
    <property type="evidence" value="ECO:0007669"/>
    <property type="project" value="UniProtKB-UniRule"/>
</dbReference>
<dbReference type="PATRIC" id="fig|1208918.3.peg.275"/>
<evidence type="ECO:0000256" key="1">
    <source>
        <dbReference type="ARBA" id="ARBA00022490"/>
    </source>
</evidence>
<accession>M1LPH7</accession>
<dbReference type="Proteomes" id="UP000011686">
    <property type="component" value="Chromosome"/>
</dbReference>
<evidence type="ECO:0000256" key="6">
    <source>
        <dbReference type="RuleBase" id="RU004355"/>
    </source>
</evidence>
<dbReference type="GO" id="GO:0005737">
    <property type="term" value="C:cytoplasm"/>
    <property type="evidence" value="ECO:0007669"/>
    <property type="project" value="UniProtKB-SubCell"/>
</dbReference>
<keyword evidence="1 5" id="KW-0963">Cytoplasm</keyword>
<dbReference type="Pfam" id="PF13742">
    <property type="entry name" value="tRNA_anti_2"/>
    <property type="match status" value="1"/>
</dbReference>
<comment type="subcellular location">
    <subcellularLocation>
        <location evidence="5 6">Cytoplasm</location>
    </subcellularLocation>
</comment>
<dbReference type="NCBIfam" id="TIGR00237">
    <property type="entry name" value="xseA"/>
    <property type="match status" value="1"/>
</dbReference>
<dbReference type="GO" id="GO:0008855">
    <property type="term" value="F:exodeoxyribonuclease VII activity"/>
    <property type="evidence" value="ECO:0007669"/>
    <property type="project" value="UniProtKB-UniRule"/>
</dbReference>
<evidence type="ECO:0000259" key="8">
    <source>
        <dbReference type="Pfam" id="PF13742"/>
    </source>
</evidence>
<dbReference type="EMBL" id="CP003804">
    <property type="protein sequence ID" value="AGF47577.1"/>
    <property type="molecule type" value="Genomic_DNA"/>
</dbReference>